<accession>A0A974BMW5</accession>
<organism evidence="2 3">
    <name type="scientific">Sedimentibacter hydroxybenzoicus DSM 7310</name>
    <dbReference type="NCBI Taxonomy" id="1123245"/>
    <lineage>
        <taxon>Bacteria</taxon>
        <taxon>Bacillati</taxon>
        <taxon>Bacillota</taxon>
        <taxon>Tissierellia</taxon>
        <taxon>Sedimentibacter</taxon>
    </lineage>
</organism>
<evidence type="ECO:0000256" key="1">
    <source>
        <dbReference type="SAM" id="MobiDB-lite"/>
    </source>
</evidence>
<feature type="compositionally biased region" description="Low complexity" evidence="1">
    <location>
        <begin position="159"/>
        <end position="168"/>
    </location>
</feature>
<evidence type="ECO:0000313" key="2">
    <source>
        <dbReference type="EMBL" id="NYB76143.1"/>
    </source>
</evidence>
<dbReference type="Proteomes" id="UP000611629">
    <property type="component" value="Unassembled WGS sequence"/>
</dbReference>
<feature type="compositionally biased region" description="Basic and acidic residues" evidence="1">
    <location>
        <begin position="198"/>
        <end position="215"/>
    </location>
</feature>
<feature type="compositionally biased region" description="Basic and acidic residues" evidence="1">
    <location>
        <begin position="171"/>
        <end position="184"/>
    </location>
</feature>
<dbReference type="AlphaFoldDB" id="A0A974BMW5"/>
<feature type="compositionally biased region" description="Basic and acidic residues" evidence="1">
    <location>
        <begin position="228"/>
        <end position="247"/>
    </location>
</feature>
<feature type="region of interest" description="Disordered" evidence="1">
    <location>
        <begin position="159"/>
        <end position="215"/>
    </location>
</feature>
<evidence type="ECO:0000313" key="3">
    <source>
        <dbReference type="Proteomes" id="UP000611629"/>
    </source>
</evidence>
<feature type="region of interest" description="Disordered" evidence="1">
    <location>
        <begin position="228"/>
        <end position="257"/>
    </location>
</feature>
<gene>
    <name evidence="2" type="ORF">HZF24_18510</name>
</gene>
<reference evidence="2" key="1">
    <citation type="submission" date="2020-07" db="EMBL/GenBank/DDBJ databases">
        <title>Genomic analysis of a strain of Sedimentibacter Hydroxybenzoicus DSM7310.</title>
        <authorList>
            <person name="Ma S."/>
        </authorList>
    </citation>
    <scope>NUCLEOTIDE SEQUENCE</scope>
    <source>
        <strain evidence="2">DSM 7310</strain>
    </source>
</reference>
<protein>
    <submittedName>
        <fullName evidence="2">Uncharacterized protein</fullName>
    </submittedName>
</protein>
<feature type="compositionally biased region" description="Basic residues" evidence="1">
    <location>
        <begin position="248"/>
        <end position="257"/>
    </location>
</feature>
<keyword evidence="3" id="KW-1185">Reference proteome</keyword>
<comment type="caution">
    <text evidence="2">The sequence shown here is derived from an EMBL/GenBank/DDBJ whole genome shotgun (WGS) entry which is preliminary data.</text>
</comment>
<proteinExistence type="predicted"/>
<sequence>MVSKLSGPSKSLVGGLFTDPQKIENIIGMVRTVAPLTSTQTVTKINTYLPMFEKTSTLLGMYSFLNRAQTFRPIQPLNANSPVEAVTALMKNGNVSKMLAQPLLANNMDKIVGSMAMNMLKNGNFNDILSSVSNSAGNSENGSSLDINSLMETFMPLLSSMSSNSSNDDNNENKEGIKESKFRNESVLPDDDAEEAKEDNGIIYDEKSTPKNEYDRYYRNDRYESHEKAVNYDENKNTYTEKKEIHKPIRIKQRRRR</sequence>
<name>A0A974BMW5_SEDHY</name>
<feature type="compositionally biased region" description="Acidic residues" evidence="1">
    <location>
        <begin position="188"/>
        <end position="197"/>
    </location>
</feature>
<dbReference type="EMBL" id="JACBNQ010000048">
    <property type="protein sequence ID" value="NYB76143.1"/>
    <property type="molecule type" value="Genomic_DNA"/>
</dbReference>